<keyword evidence="2" id="KW-0067">ATP-binding</keyword>
<feature type="domain" description="UvrD-like helicase C-terminal" evidence="1">
    <location>
        <begin position="331"/>
        <end position="378"/>
    </location>
</feature>
<evidence type="ECO:0000313" key="2">
    <source>
        <dbReference type="EMBL" id="GLK86642.1"/>
    </source>
</evidence>
<dbReference type="Pfam" id="PF13538">
    <property type="entry name" value="UvrD_C_2"/>
    <property type="match status" value="1"/>
</dbReference>
<dbReference type="CDD" id="cd18809">
    <property type="entry name" value="SF1_C_RecD"/>
    <property type="match status" value="1"/>
</dbReference>
<reference evidence="2" key="1">
    <citation type="journal article" date="2014" name="Int. J. Syst. Evol. Microbiol.">
        <title>Complete genome sequence of Corynebacterium casei LMG S-19264T (=DSM 44701T), isolated from a smear-ripened cheese.</title>
        <authorList>
            <consortium name="US DOE Joint Genome Institute (JGI-PGF)"/>
            <person name="Walter F."/>
            <person name="Albersmeier A."/>
            <person name="Kalinowski J."/>
            <person name="Ruckert C."/>
        </authorList>
    </citation>
    <scope>NUCLEOTIDE SEQUENCE</scope>
    <source>
        <strain evidence="2">VKM B-2789</strain>
    </source>
</reference>
<organism evidence="2 3">
    <name type="scientific">Ancylobacter defluvii</name>
    <dbReference type="NCBI Taxonomy" id="1282440"/>
    <lineage>
        <taxon>Bacteria</taxon>
        <taxon>Pseudomonadati</taxon>
        <taxon>Pseudomonadota</taxon>
        <taxon>Alphaproteobacteria</taxon>
        <taxon>Hyphomicrobiales</taxon>
        <taxon>Xanthobacteraceae</taxon>
        <taxon>Ancylobacter</taxon>
    </lineage>
</organism>
<name>A0A9W6K0P7_9HYPH</name>
<dbReference type="InterPro" id="IPR050534">
    <property type="entry name" value="Coronavir_polyprotein_1ab"/>
</dbReference>
<dbReference type="RefSeq" id="WP_213363911.1">
    <property type="nucleotide sequence ID" value="NZ_BSFM01000021.1"/>
</dbReference>
<reference evidence="2" key="2">
    <citation type="submission" date="2023-01" db="EMBL/GenBank/DDBJ databases">
        <authorList>
            <person name="Sun Q."/>
            <person name="Evtushenko L."/>
        </authorList>
    </citation>
    <scope>NUCLEOTIDE SEQUENCE</scope>
    <source>
        <strain evidence="2">VKM B-2789</strain>
    </source>
</reference>
<sequence>MAWSPQQESALKSVGAWLADPGRRQVFRLFGFAGTGKTTLAKEMAEMVEGKVVFACFTGKAALVLRSKGCKGASTIHVLIYKLDDDGMGAPKFRLNPDSDAKRAKLVIIDECSMVDEKLGQDLLSFGTPVLVLGDPAQLPPVQGGGFFTNHDPDVMLTEIHRQASENPIIAMAQIVREGGRLDLGTYGSSRVIRRQEIAAGDVLNSGQVLVGINKTRRSYNARIRELLGRAHDAIPEPGDRLVCLRNNHTKGLLNGGLWTVIDAVNGDPRGRRKRRAAIEEARIFELTLAPEDAGVKDKHVIISTPRLFFEGREGELSWNERRDYDEFDFGYALTVHKSQGSQWDDVIVFDESGAFRQDRARHLYTAITRAAERVTVVDMRAS</sequence>
<keyword evidence="3" id="KW-1185">Reference proteome</keyword>
<dbReference type="SUPFAM" id="SSF52540">
    <property type="entry name" value="P-loop containing nucleoside triphosphate hydrolases"/>
    <property type="match status" value="2"/>
</dbReference>
<dbReference type="GO" id="GO:0005524">
    <property type="term" value="F:ATP binding"/>
    <property type="evidence" value="ECO:0007669"/>
    <property type="project" value="UniProtKB-KW"/>
</dbReference>
<dbReference type="Proteomes" id="UP001143330">
    <property type="component" value="Unassembled WGS sequence"/>
</dbReference>
<evidence type="ECO:0000259" key="1">
    <source>
        <dbReference type="Pfam" id="PF13538"/>
    </source>
</evidence>
<protein>
    <submittedName>
        <fullName evidence="2">ATP-binding protein</fullName>
    </submittedName>
</protein>
<dbReference type="PANTHER" id="PTHR43788">
    <property type="entry name" value="DNA2/NAM7 HELICASE FAMILY MEMBER"/>
    <property type="match status" value="1"/>
</dbReference>
<keyword evidence="2" id="KW-0547">Nucleotide-binding</keyword>
<dbReference type="InterPro" id="IPR027785">
    <property type="entry name" value="UvrD-like_helicase_C"/>
</dbReference>
<dbReference type="InterPro" id="IPR027417">
    <property type="entry name" value="P-loop_NTPase"/>
</dbReference>
<evidence type="ECO:0000313" key="3">
    <source>
        <dbReference type="Proteomes" id="UP001143330"/>
    </source>
</evidence>
<comment type="caution">
    <text evidence="2">The sequence shown here is derived from an EMBL/GenBank/DDBJ whole genome shotgun (WGS) entry which is preliminary data.</text>
</comment>
<gene>
    <name evidence="2" type="primary">edrN</name>
    <name evidence="2" type="ORF">GCM10017653_47120</name>
</gene>
<dbReference type="AlphaFoldDB" id="A0A9W6K0P7"/>
<proteinExistence type="predicted"/>
<dbReference type="Gene3D" id="3.40.50.300">
    <property type="entry name" value="P-loop containing nucleotide triphosphate hydrolases"/>
    <property type="match status" value="2"/>
</dbReference>
<accession>A0A9W6K0P7</accession>
<dbReference type="Pfam" id="PF13604">
    <property type="entry name" value="AAA_30"/>
    <property type="match status" value="1"/>
</dbReference>
<dbReference type="EMBL" id="BSFM01000021">
    <property type="protein sequence ID" value="GLK86642.1"/>
    <property type="molecule type" value="Genomic_DNA"/>
</dbReference>